<comment type="caution">
    <text evidence="1">The sequence shown here is derived from an EMBL/GenBank/DDBJ whole genome shotgun (WGS) entry which is preliminary data.</text>
</comment>
<name>A0A4Q9LN66_9MICR</name>
<organism evidence="1 2">
    <name type="scientific">Hamiltosporidium magnivora</name>
    <dbReference type="NCBI Taxonomy" id="148818"/>
    <lineage>
        <taxon>Eukaryota</taxon>
        <taxon>Fungi</taxon>
        <taxon>Fungi incertae sedis</taxon>
        <taxon>Microsporidia</taxon>
        <taxon>Dubosqiidae</taxon>
        <taxon>Hamiltosporidium</taxon>
    </lineage>
</organism>
<keyword evidence="2" id="KW-1185">Reference proteome</keyword>
<dbReference type="AlphaFoldDB" id="A0A4Q9LN66"/>
<evidence type="ECO:0000313" key="1">
    <source>
        <dbReference type="EMBL" id="TBU09396.1"/>
    </source>
</evidence>
<protein>
    <recommendedName>
        <fullName evidence="3">Metallothionein</fullName>
    </recommendedName>
</protein>
<dbReference type="Proteomes" id="UP000291404">
    <property type="component" value="Unassembled WGS sequence"/>
</dbReference>
<dbReference type="EMBL" id="PITI01000034">
    <property type="protein sequence ID" value="TBU09396.1"/>
    <property type="molecule type" value="Genomic_DNA"/>
</dbReference>
<evidence type="ECO:0000313" key="2">
    <source>
        <dbReference type="Proteomes" id="UP000291404"/>
    </source>
</evidence>
<sequence length="88" mass="9736">MTLECNCKCTKCGDITCDCSICKEGLCGECGQICECLSVNITSFSLDFSVDFCVAMKSSNVGMLRFTDFGWYSRCIGIDEDKVFFGMK</sequence>
<evidence type="ECO:0008006" key="3">
    <source>
        <dbReference type="Google" id="ProtNLM"/>
    </source>
</evidence>
<reference evidence="1 2" key="1">
    <citation type="submission" date="2017-12" db="EMBL/GenBank/DDBJ databases">
        <authorList>
            <person name="Pombert J.-F."/>
            <person name="Haag K.L."/>
            <person name="Ebert D."/>
        </authorList>
    </citation>
    <scope>NUCLEOTIDE SEQUENCE [LARGE SCALE GENOMIC DNA]</scope>
    <source>
        <strain evidence="1">BE-OM-2</strain>
    </source>
</reference>
<feature type="non-terminal residue" evidence="1">
    <location>
        <position position="88"/>
    </location>
</feature>
<accession>A0A4Q9LN66</accession>
<proteinExistence type="predicted"/>
<dbReference type="VEuPathDB" id="MicrosporidiaDB:CWI36_0034p0080"/>
<gene>
    <name evidence="1" type="ORF">CWI36_0034p0080</name>
</gene>